<sequence length="74" mass="8699">MSILENYRREVGHLTEENALDMEFSKLTIDEEVRAVTKELGSRYRGSVRVTHGLFYTDEELEKTRQELLKVKLP</sequence>
<name>A0A7G9Z7B5_9EURY</name>
<gene>
    <name evidence="2" type="ORF">LBAABJFF_00009</name>
    <name evidence="1" type="ORF">POMOPPKL_00009</name>
</gene>
<organism evidence="2">
    <name type="scientific">Candidatus Methanophaga sp. ANME-1 ERB7</name>
    <dbReference type="NCBI Taxonomy" id="2759913"/>
    <lineage>
        <taxon>Archaea</taxon>
        <taxon>Methanobacteriati</taxon>
        <taxon>Methanobacteriota</taxon>
        <taxon>Stenosarchaea group</taxon>
        <taxon>Methanomicrobia</taxon>
        <taxon>Candidatus Methanophagales</taxon>
        <taxon>Candidatus Methanophagaceae</taxon>
        <taxon>Candidatus Methanophaga</taxon>
    </lineage>
</organism>
<dbReference type="EMBL" id="MT631645">
    <property type="protein sequence ID" value="QNO56112.1"/>
    <property type="molecule type" value="Genomic_DNA"/>
</dbReference>
<reference evidence="2" key="1">
    <citation type="submission" date="2020-06" db="EMBL/GenBank/DDBJ databases">
        <title>Unique genomic features of the anaerobic methanotrophic archaea.</title>
        <authorList>
            <person name="Chadwick G.L."/>
            <person name="Skennerton C.T."/>
            <person name="Laso-Perez R."/>
            <person name="Leu A.O."/>
            <person name="Speth D.R."/>
            <person name="Yu H."/>
            <person name="Morgan-Lang C."/>
            <person name="Hatzenpichler R."/>
            <person name="Goudeau D."/>
            <person name="Malmstrom R."/>
            <person name="Brazelton W.J."/>
            <person name="Woyke T."/>
            <person name="Hallam S.J."/>
            <person name="Tyson G.W."/>
            <person name="Wegener G."/>
            <person name="Boetius A."/>
            <person name="Orphan V."/>
        </authorList>
    </citation>
    <scope>NUCLEOTIDE SEQUENCE</scope>
</reference>
<dbReference type="AlphaFoldDB" id="A0A7G9Z7B5"/>
<evidence type="ECO:0000313" key="1">
    <source>
        <dbReference type="EMBL" id="QNO56112.1"/>
    </source>
</evidence>
<proteinExistence type="predicted"/>
<dbReference type="EMBL" id="MT631647">
    <property type="protein sequence ID" value="QNO56149.1"/>
    <property type="molecule type" value="Genomic_DNA"/>
</dbReference>
<accession>A0A7G9Z7B5</accession>
<evidence type="ECO:0000313" key="2">
    <source>
        <dbReference type="EMBL" id="QNO56149.1"/>
    </source>
</evidence>
<protein>
    <submittedName>
        <fullName evidence="2">Uncharacterized protein</fullName>
    </submittedName>
</protein>